<dbReference type="EMBL" id="KI911144">
    <property type="protein sequence ID" value="ETS02773.1"/>
    <property type="molecule type" value="Genomic_DNA"/>
</dbReference>
<protein>
    <submittedName>
        <fullName evidence="1">Uncharacterized protein</fullName>
    </submittedName>
</protein>
<organism evidence="1 2">
    <name type="scientific">Hypocrea jecorina (strain ATCC 56765 / BCRC 32924 / NRRL 11460 / Rut C-30)</name>
    <name type="common">Trichoderma reesei</name>
    <dbReference type="NCBI Taxonomy" id="1344414"/>
    <lineage>
        <taxon>Eukaryota</taxon>
        <taxon>Fungi</taxon>
        <taxon>Dikarya</taxon>
        <taxon>Ascomycota</taxon>
        <taxon>Pezizomycotina</taxon>
        <taxon>Sordariomycetes</taxon>
        <taxon>Hypocreomycetidae</taxon>
        <taxon>Hypocreales</taxon>
        <taxon>Hypocreaceae</taxon>
        <taxon>Trichoderma</taxon>
    </lineage>
</organism>
<proteinExistence type="predicted"/>
<name>A0A024SCH3_HYPJR</name>
<sequence length="73" mass="6945">MCRAAVAGDAGVETEAVAVDARPRCAAAGAVDAWSRSGCPSAIDIATATAPAVSLAGSAVSRRLSGQCGGAAL</sequence>
<reference evidence="2" key="1">
    <citation type="journal article" date="2013" name="Ind. Biotechnol.">
        <title>Comparative genomics analysis of Trichoderma reesei strains.</title>
        <authorList>
            <person name="Koike H."/>
            <person name="Aerts A."/>
            <person name="LaButti K."/>
            <person name="Grigoriev I.V."/>
            <person name="Baker S.E."/>
        </authorList>
    </citation>
    <scope>NUCLEOTIDE SEQUENCE [LARGE SCALE GENOMIC DNA]</scope>
    <source>
        <strain evidence="2">ATCC 56765 / BCRC 32924 / NRRL 11460 / Rut C-30</strain>
    </source>
</reference>
<gene>
    <name evidence="1" type="ORF">M419DRAFT_118439</name>
</gene>
<dbReference type="AlphaFoldDB" id="A0A024SCH3"/>
<dbReference type="HOGENOM" id="CLU_2706580_0_0_1"/>
<evidence type="ECO:0000313" key="2">
    <source>
        <dbReference type="Proteomes" id="UP000024376"/>
    </source>
</evidence>
<dbReference type="KEGG" id="trr:M419DRAFT_118439"/>
<accession>A0A024SCH3</accession>
<evidence type="ECO:0000313" key="1">
    <source>
        <dbReference type="EMBL" id="ETS02773.1"/>
    </source>
</evidence>
<dbReference type="Proteomes" id="UP000024376">
    <property type="component" value="Unassembled WGS sequence"/>
</dbReference>